<gene>
    <name evidence="2" type="ORF">ACG04R_20120</name>
</gene>
<reference evidence="2 3" key="1">
    <citation type="submission" date="2024-08" db="EMBL/GenBank/DDBJ databases">
        <authorList>
            <person name="Lu H."/>
        </authorList>
    </citation>
    <scope>NUCLEOTIDE SEQUENCE [LARGE SCALE GENOMIC DNA]</scope>
    <source>
        <strain evidence="2 3">BYS78W</strain>
    </source>
</reference>
<keyword evidence="1" id="KW-0732">Signal</keyword>
<evidence type="ECO:0000313" key="2">
    <source>
        <dbReference type="EMBL" id="MFG6489004.1"/>
    </source>
</evidence>
<proteinExistence type="predicted"/>
<name>A0ABW7HGG3_9BURK</name>
<evidence type="ECO:0000313" key="3">
    <source>
        <dbReference type="Proteomes" id="UP001606134"/>
    </source>
</evidence>
<dbReference type="Proteomes" id="UP001606134">
    <property type="component" value="Unassembled WGS sequence"/>
</dbReference>
<sequence length="277" mass="29640">MPIALTPLPLPLALPATAAGLPDWRPGMLLQLLRDATGAWQAKPADAPGGPVWDATALVRSLNPALLAGGDVGLLLRVIATQPRLQLELLAPPFPEASVNDALDSPTLATPTRAFQAELPPWLHGKASEPAGAEPYQPAQHAQDWARLSLPALAAGRSLPEPFEDSLWLQALPLAGDLRGQAGPHLSLMLPWHGEMLGVQMSGRAAALEIDLILASPLAMALARSRWPHWDGALARAGARVQAWRWRRRSLSSPARREAVRADPDLLVLAAELLWSL</sequence>
<evidence type="ECO:0008006" key="4">
    <source>
        <dbReference type="Google" id="ProtNLM"/>
    </source>
</evidence>
<organism evidence="2 3">
    <name type="scientific">Pelomonas candidula</name>
    <dbReference type="NCBI Taxonomy" id="3299025"/>
    <lineage>
        <taxon>Bacteria</taxon>
        <taxon>Pseudomonadati</taxon>
        <taxon>Pseudomonadota</taxon>
        <taxon>Betaproteobacteria</taxon>
        <taxon>Burkholderiales</taxon>
        <taxon>Sphaerotilaceae</taxon>
        <taxon>Roseateles</taxon>
    </lineage>
</organism>
<evidence type="ECO:0000256" key="1">
    <source>
        <dbReference type="SAM" id="SignalP"/>
    </source>
</evidence>
<dbReference type="EMBL" id="JBIGIC010000010">
    <property type="protein sequence ID" value="MFG6489004.1"/>
    <property type="molecule type" value="Genomic_DNA"/>
</dbReference>
<protein>
    <recommendedName>
        <fullName evidence="4">Flagellar hook-length control protein FliK</fullName>
    </recommendedName>
</protein>
<dbReference type="RefSeq" id="WP_394414977.1">
    <property type="nucleotide sequence ID" value="NZ_JBIGIC010000010.1"/>
</dbReference>
<feature type="chain" id="PRO_5046205684" description="Flagellar hook-length control protein FliK" evidence="1">
    <location>
        <begin position="19"/>
        <end position="277"/>
    </location>
</feature>
<keyword evidence="3" id="KW-1185">Reference proteome</keyword>
<accession>A0ABW7HGG3</accession>
<comment type="caution">
    <text evidence="2">The sequence shown here is derived from an EMBL/GenBank/DDBJ whole genome shotgun (WGS) entry which is preliminary data.</text>
</comment>
<feature type="signal peptide" evidence="1">
    <location>
        <begin position="1"/>
        <end position="18"/>
    </location>
</feature>